<organism evidence="8 9">
    <name type="scientific">Aphanomyces stellatus</name>
    <dbReference type="NCBI Taxonomy" id="120398"/>
    <lineage>
        <taxon>Eukaryota</taxon>
        <taxon>Sar</taxon>
        <taxon>Stramenopiles</taxon>
        <taxon>Oomycota</taxon>
        <taxon>Saprolegniomycetes</taxon>
        <taxon>Saprolegniales</taxon>
        <taxon>Verrucalvaceae</taxon>
        <taxon>Aphanomyces</taxon>
    </lineage>
</organism>
<dbReference type="PANTHER" id="PTHR13715:SF99">
    <property type="entry name" value="INOSITOL 1,4,5-TRISPHOSPHATE RECEPTOR-LIKE PROTEIN A"/>
    <property type="match status" value="1"/>
</dbReference>
<evidence type="ECO:0000256" key="1">
    <source>
        <dbReference type="ARBA" id="ARBA00004141"/>
    </source>
</evidence>
<keyword evidence="3 5" id="KW-1133">Transmembrane helix</keyword>
<dbReference type="GO" id="GO:0006816">
    <property type="term" value="P:calcium ion transport"/>
    <property type="evidence" value="ECO:0007669"/>
    <property type="project" value="InterPro"/>
</dbReference>
<evidence type="ECO:0000313" key="7">
    <source>
        <dbReference type="EMBL" id="KAF0701078.1"/>
    </source>
</evidence>
<feature type="transmembrane region" description="Helical" evidence="5">
    <location>
        <begin position="214"/>
        <end position="235"/>
    </location>
</feature>
<dbReference type="AlphaFoldDB" id="A0A485KK54"/>
<feature type="transmembrane region" description="Helical" evidence="5">
    <location>
        <begin position="347"/>
        <end position="373"/>
    </location>
</feature>
<reference evidence="7" key="2">
    <citation type="submission" date="2019-06" db="EMBL/GenBank/DDBJ databases">
        <title>Genomics analysis of Aphanomyces spp. identifies a new class of oomycete effector associated with host adaptation.</title>
        <authorList>
            <person name="Gaulin E."/>
        </authorList>
    </citation>
    <scope>NUCLEOTIDE SEQUENCE</scope>
    <source>
        <strain evidence="7">CBS 578.67</strain>
    </source>
</reference>
<feature type="domain" description="Ion transport" evidence="6">
    <location>
        <begin position="356"/>
        <end position="530"/>
    </location>
</feature>
<comment type="subcellular location">
    <subcellularLocation>
        <location evidence="1">Membrane</location>
        <topology evidence="1">Multi-pass membrane protein</topology>
    </subcellularLocation>
</comment>
<evidence type="ECO:0000313" key="8">
    <source>
        <dbReference type="EMBL" id="VFT85261.1"/>
    </source>
</evidence>
<reference evidence="8 9" key="1">
    <citation type="submission" date="2019-03" db="EMBL/GenBank/DDBJ databases">
        <authorList>
            <person name="Gaulin E."/>
            <person name="Dumas B."/>
        </authorList>
    </citation>
    <scope>NUCLEOTIDE SEQUENCE [LARGE SCALE GENOMIC DNA]</scope>
    <source>
        <strain evidence="8">CBS 568.67</strain>
    </source>
</reference>
<accession>A0A485KK54</accession>
<name>A0A485KK54_9STRA</name>
<evidence type="ECO:0000256" key="2">
    <source>
        <dbReference type="ARBA" id="ARBA00022692"/>
    </source>
</evidence>
<dbReference type="Proteomes" id="UP000332933">
    <property type="component" value="Unassembled WGS sequence"/>
</dbReference>
<dbReference type="EMBL" id="VJMH01005102">
    <property type="protein sequence ID" value="KAF0701078.1"/>
    <property type="molecule type" value="Genomic_DNA"/>
</dbReference>
<protein>
    <submittedName>
        <fullName evidence="8">Aste57867_8375 protein</fullName>
    </submittedName>
</protein>
<dbReference type="PANTHER" id="PTHR13715">
    <property type="entry name" value="RYANODINE RECEPTOR AND IP3 RECEPTOR"/>
    <property type="match status" value="1"/>
</dbReference>
<sequence length="624" mass="71179">MVEGRSDSVVHSHLADLLTPHSMVAILSGNEKKIKELRRNRGNFELADIIFVESIELLRVAYSILSKVADSDDALFQFDKDWRDAQNETDISFFTNQTIHVEVLCRETEIQVYFPQPKEAKFLKYREKKRLLDIMEFGEDNALAAFTSPEARNIAEELKSRYVLAQNPTYEWITERQGGIRQLMFVVCLYINYVLVLGLRISPDDKLPRLQRETGAMLTALGGLFCIICSTLWLYNIATETSFSYARQQLKSFKLNKTTKMDMKYEVWGALCSAAYAIGSWLAVYGAITTVFGFDDYLTYVTAALSSLYVLYIILLAVRNISHIYHFSYVIDDKVQNGDLGISNTLFWFNVIVDMLISDSVVIFTFYTVCAFVGLSSVSNGSGMGYMWFGFPLLDLLAINSRLSNITKAITSNLAPLGVTMMFGAIVIYLFSLIGFFRFQIEMSNSDGLQCSTMMRCFFTYMHYGLLSGGGIGDYMSGTMAHPLDYDSDQVDFFLRLVYDLGFYIIILLLLINLIMGIIIDSFTSLREASEKKQEIESNTCLVCNNSRDDIEYRGILLGLSNSFKRHTEVEHNLWNYLFFIMYLESKSSTDMNGTESFVYEKLQAKEMSWIPQKRGTHSTQKQD</sequence>
<evidence type="ECO:0000256" key="5">
    <source>
        <dbReference type="SAM" id="Phobius"/>
    </source>
</evidence>
<evidence type="ECO:0000256" key="3">
    <source>
        <dbReference type="ARBA" id="ARBA00022989"/>
    </source>
</evidence>
<gene>
    <name evidence="8" type="primary">Aste57867_8375</name>
    <name evidence="7" type="ORF">As57867_008343</name>
    <name evidence="8" type="ORF">ASTE57867_8375</name>
</gene>
<keyword evidence="4 5" id="KW-0472">Membrane</keyword>
<feature type="transmembrane region" description="Helical" evidence="5">
    <location>
        <begin position="458"/>
        <end position="481"/>
    </location>
</feature>
<dbReference type="GO" id="GO:0016020">
    <property type="term" value="C:membrane"/>
    <property type="evidence" value="ECO:0007669"/>
    <property type="project" value="UniProtKB-SubCell"/>
</dbReference>
<dbReference type="Pfam" id="PF00520">
    <property type="entry name" value="Ion_trans"/>
    <property type="match status" value="1"/>
</dbReference>
<evidence type="ECO:0000259" key="6">
    <source>
        <dbReference type="Pfam" id="PF00520"/>
    </source>
</evidence>
<feature type="transmembrane region" description="Helical" evidence="5">
    <location>
        <begin position="415"/>
        <end position="437"/>
    </location>
</feature>
<dbReference type="OrthoDB" id="74083at2759"/>
<evidence type="ECO:0000313" key="9">
    <source>
        <dbReference type="Proteomes" id="UP000332933"/>
    </source>
</evidence>
<dbReference type="GO" id="GO:0005216">
    <property type="term" value="F:monoatomic ion channel activity"/>
    <property type="evidence" value="ECO:0007669"/>
    <property type="project" value="InterPro"/>
</dbReference>
<feature type="transmembrane region" description="Helical" evidence="5">
    <location>
        <begin position="501"/>
        <end position="523"/>
    </location>
</feature>
<dbReference type="InterPro" id="IPR005821">
    <property type="entry name" value="Ion_trans_dom"/>
</dbReference>
<dbReference type="InterPro" id="IPR015925">
    <property type="entry name" value="Ryanodine_IP3_receptor"/>
</dbReference>
<feature type="transmembrane region" description="Helical" evidence="5">
    <location>
        <begin position="267"/>
        <end position="285"/>
    </location>
</feature>
<dbReference type="Gene3D" id="1.10.287.70">
    <property type="match status" value="1"/>
</dbReference>
<evidence type="ECO:0000256" key="4">
    <source>
        <dbReference type="ARBA" id="ARBA00023136"/>
    </source>
</evidence>
<keyword evidence="9" id="KW-1185">Reference proteome</keyword>
<feature type="transmembrane region" description="Helical" evidence="5">
    <location>
        <begin position="183"/>
        <end position="202"/>
    </location>
</feature>
<dbReference type="EMBL" id="CAADRA010005123">
    <property type="protein sequence ID" value="VFT85261.1"/>
    <property type="molecule type" value="Genomic_DNA"/>
</dbReference>
<proteinExistence type="predicted"/>
<keyword evidence="2 5" id="KW-0812">Transmembrane</keyword>
<feature type="transmembrane region" description="Helical" evidence="5">
    <location>
        <begin position="297"/>
        <end position="318"/>
    </location>
</feature>